<proteinExistence type="predicted"/>
<dbReference type="RefSeq" id="WP_250586168.1">
    <property type="nucleotide sequence ID" value="NZ_JAKRVX010000011.1"/>
</dbReference>
<dbReference type="SUPFAM" id="SSF53649">
    <property type="entry name" value="Alkaline phosphatase-like"/>
    <property type="match status" value="1"/>
</dbReference>
<dbReference type="Gene3D" id="3.40.720.10">
    <property type="entry name" value="Alkaline Phosphatase, subunit A"/>
    <property type="match status" value="1"/>
</dbReference>
<reference evidence="2" key="1">
    <citation type="journal article" date="2022" name="Syst. Appl. Microbiol.">
        <title>Natronocalculus amylovorans gen. nov., sp. nov., and Natranaeroarchaeum aerophilus sp. nov., dominant culturable amylolytic natronoarchaea from hypersaline soda lakes in southwestern Siberia.</title>
        <authorList>
            <person name="Sorokin D.Y."/>
            <person name="Elcheninov A.G."/>
            <person name="Khizhniak T.V."/>
            <person name="Koenen M."/>
            <person name="Bale N.J."/>
            <person name="Damste J.S.S."/>
            <person name="Kublanov I.V."/>
        </authorList>
    </citation>
    <scope>NUCLEOTIDE SEQUENCE</scope>
    <source>
        <strain evidence="2">AArc-St2</strain>
    </source>
</reference>
<dbReference type="AlphaFoldDB" id="A0AAE3G1G2"/>
<keyword evidence="3" id="KW-1185">Reference proteome</keyword>
<dbReference type="InterPro" id="IPR017850">
    <property type="entry name" value="Alkaline_phosphatase_core_sf"/>
</dbReference>
<evidence type="ECO:0000313" key="3">
    <source>
        <dbReference type="Proteomes" id="UP001203207"/>
    </source>
</evidence>
<dbReference type="Proteomes" id="UP001203207">
    <property type="component" value="Unassembled WGS sequence"/>
</dbReference>
<reference evidence="2" key="2">
    <citation type="submission" date="2022-02" db="EMBL/GenBank/DDBJ databases">
        <authorList>
            <person name="Elcheninov A.G."/>
            <person name="Sorokin D.Y."/>
            <person name="Kublanov I.V."/>
        </authorList>
    </citation>
    <scope>NUCLEOTIDE SEQUENCE</scope>
    <source>
        <strain evidence="2">AArc-St2</strain>
    </source>
</reference>
<gene>
    <name evidence="2" type="ORF">AArcSt2_16040</name>
</gene>
<feature type="region of interest" description="Disordered" evidence="1">
    <location>
        <begin position="481"/>
        <end position="503"/>
    </location>
</feature>
<organism evidence="2 3">
    <name type="scientific">Natronocalculus amylovorans</name>
    <dbReference type="NCBI Taxonomy" id="2917812"/>
    <lineage>
        <taxon>Archaea</taxon>
        <taxon>Methanobacteriati</taxon>
        <taxon>Methanobacteriota</taxon>
        <taxon>Stenosarchaea group</taxon>
        <taxon>Halobacteria</taxon>
        <taxon>Halobacteriales</taxon>
        <taxon>Haloferacaceae</taxon>
        <taxon>Natronocalculus</taxon>
    </lineage>
</organism>
<name>A0AAE3G1G2_9EURY</name>
<dbReference type="Pfam" id="PF01663">
    <property type="entry name" value="Phosphodiest"/>
    <property type="match status" value="1"/>
</dbReference>
<dbReference type="GO" id="GO:0016787">
    <property type="term" value="F:hydrolase activity"/>
    <property type="evidence" value="ECO:0007669"/>
    <property type="project" value="UniProtKB-ARBA"/>
</dbReference>
<evidence type="ECO:0000256" key="1">
    <source>
        <dbReference type="SAM" id="MobiDB-lite"/>
    </source>
</evidence>
<evidence type="ECO:0000313" key="2">
    <source>
        <dbReference type="EMBL" id="MCL9818450.1"/>
    </source>
</evidence>
<dbReference type="PANTHER" id="PTHR10151">
    <property type="entry name" value="ECTONUCLEOTIDE PYROPHOSPHATASE/PHOSPHODIESTERASE"/>
    <property type="match status" value="1"/>
</dbReference>
<comment type="caution">
    <text evidence="2">The sequence shown here is derived from an EMBL/GenBank/DDBJ whole genome shotgun (WGS) entry which is preliminary data.</text>
</comment>
<accession>A0AAE3G1G2</accession>
<sequence>MTATVVVGIDGATRRLIDSWVADGTLPTFERLFADGVTGELQSVLPPVTSPNWKAYATGKNPGKIGVFWWQNVDVKNRRVWLPAERYQHNTEYWELLATDHRVGVLNVPTTYPPKSVGEFLVSGPPDGENTGFTHPKSLEHTLRSNYEYRVTKHGSLSDGDPDAFEDVLELIDLRFTVAKDLAAEHSLDFLQVTTFYINSLHHHRWNDEYVKRGWKLIDEHLSEFLADEDRNIVLMSDHGHAKIESVFYINEWLGEQGYLSYESDVAETLHSAGITTDRIKRLLTPADKRLSKIDLQSVAASVAPQWLLNRLPDDRGGLGGSKHGIVEWDDTLALASAQGPVYLTIPSSDPQYESLRTELIDAFTSLTGADGQPIARDVYRGEEVYSGRFADEAPDIVIDKAPQVNIRETLGTGRVFAARDRSWAGVNRREGLFCAHGPAFSDEDIGSLSILDLAPTLLHLHGHAVPDDMDGEVRKDVFAEGTAPADREPETGPGDQYIRPPT</sequence>
<dbReference type="EMBL" id="JAKRVX010000011">
    <property type="protein sequence ID" value="MCL9818450.1"/>
    <property type="molecule type" value="Genomic_DNA"/>
</dbReference>
<dbReference type="PANTHER" id="PTHR10151:SF120">
    <property type="entry name" value="BIS(5'-ADENOSYL)-TRIPHOSPHATASE"/>
    <property type="match status" value="1"/>
</dbReference>
<protein>
    <submittedName>
        <fullName evidence="2">Alkaline phosphatase family protein</fullName>
    </submittedName>
</protein>
<dbReference type="InterPro" id="IPR002591">
    <property type="entry name" value="Phosphodiest/P_Trfase"/>
</dbReference>